<protein>
    <recommendedName>
        <fullName evidence="4">DUF2946 domain-containing protein</fullName>
    </recommendedName>
</protein>
<dbReference type="KEGG" id="hsi:BOX17_07470"/>
<evidence type="ECO:0008006" key="4">
    <source>
        <dbReference type="Google" id="ProtNLM"/>
    </source>
</evidence>
<gene>
    <name evidence="2" type="ORF">BOX17_07470</name>
</gene>
<feature type="signal peptide" evidence="1">
    <location>
        <begin position="1"/>
        <end position="34"/>
    </location>
</feature>
<dbReference type="Proteomes" id="UP000181985">
    <property type="component" value="Chromosome"/>
</dbReference>
<keyword evidence="1" id="KW-0732">Signal</keyword>
<dbReference type="OrthoDB" id="6174269at2"/>
<dbReference type="AlphaFoldDB" id="A0A1J0VFI7"/>
<organism evidence="2 3">
    <name type="scientific">Halomonas aestuarii</name>
    <dbReference type="NCBI Taxonomy" id="1897729"/>
    <lineage>
        <taxon>Bacteria</taxon>
        <taxon>Pseudomonadati</taxon>
        <taxon>Pseudomonadota</taxon>
        <taxon>Gammaproteobacteria</taxon>
        <taxon>Oceanospirillales</taxon>
        <taxon>Halomonadaceae</taxon>
        <taxon>Halomonas</taxon>
    </lineage>
</organism>
<dbReference type="EMBL" id="CP018139">
    <property type="protein sequence ID" value="APE30803.1"/>
    <property type="molecule type" value="Genomic_DNA"/>
</dbReference>
<keyword evidence="3" id="KW-1185">Reference proteome</keyword>
<name>A0A1J0VFI7_9GAMM</name>
<evidence type="ECO:0000313" key="2">
    <source>
        <dbReference type="EMBL" id="APE30803.1"/>
    </source>
</evidence>
<dbReference type="RefSeq" id="WP_071943233.1">
    <property type="nucleotide sequence ID" value="NZ_CP018139.1"/>
</dbReference>
<reference evidence="3" key="1">
    <citation type="submission" date="2016-11" db="EMBL/GenBank/DDBJ databases">
        <title>Halolamina sediminis sp. nov., an extremely halophilic archaeon isolated from solar salt.</title>
        <authorList>
            <person name="Koh H.-W."/>
            <person name="Rani S."/>
            <person name="Park S.-J."/>
        </authorList>
    </citation>
    <scope>NUCLEOTIDE SEQUENCE [LARGE SCALE GENOMIC DNA]</scope>
    <source>
        <strain evidence="3">Hb3</strain>
    </source>
</reference>
<evidence type="ECO:0000313" key="3">
    <source>
        <dbReference type="Proteomes" id="UP000181985"/>
    </source>
</evidence>
<proteinExistence type="predicted"/>
<accession>A0A1J0VFI7</accession>
<evidence type="ECO:0000256" key="1">
    <source>
        <dbReference type="SAM" id="SignalP"/>
    </source>
</evidence>
<feature type="chain" id="PRO_5013266765" description="DUF2946 domain-containing protein" evidence="1">
    <location>
        <begin position="35"/>
        <end position="100"/>
    </location>
</feature>
<sequence>MAAPARHPQSRPGQRLLALLLAVLLSVASLSGHATTDACASDCGLPQAEMLAGGDLDCGTCAAVATAPVMAALPAATPLDAAGPALVDHAPLPVRPPPRA</sequence>